<protein>
    <submittedName>
        <fullName evidence="2">Uncharacterized protein</fullName>
    </submittedName>
</protein>
<dbReference type="PhylomeDB" id="B4LII1"/>
<dbReference type="HOGENOM" id="CLU_150248_1_0_1"/>
<gene>
    <name evidence="2" type="primary">Dvir\GJ11358</name>
    <name evidence="2" type="ORF">Dvir_GJ11358</name>
</gene>
<dbReference type="AlphaFoldDB" id="B4LII1"/>
<dbReference type="OrthoDB" id="7832929at2759"/>
<reference evidence="2 3" key="1">
    <citation type="journal article" date="2007" name="Nature">
        <title>Evolution of genes and genomes on the Drosophila phylogeny.</title>
        <authorList>
            <consortium name="Drosophila 12 Genomes Consortium"/>
            <person name="Clark A.G."/>
            <person name="Eisen M.B."/>
            <person name="Smith D.R."/>
            <person name="Bergman C.M."/>
            <person name="Oliver B."/>
            <person name="Markow T.A."/>
            <person name="Kaufman T.C."/>
            <person name="Kellis M."/>
            <person name="Gelbart W."/>
            <person name="Iyer V.N."/>
            <person name="Pollard D.A."/>
            <person name="Sackton T.B."/>
            <person name="Larracuente A.M."/>
            <person name="Singh N.D."/>
            <person name="Abad J.P."/>
            <person name="Abt D.N."/>
            <person name="Adryan B."/>
            <person name="Aguade M."/>
            <person name="Akashi H."/>
            <person name="Anderson W.W."/>
            <person name="Aquadro C.F."/>
            <person name="Ardell D.H."/>
            <person name="Arguello R."/>
            <person name="Artieri C.G."/>
            <person name="Barbash D.A."/>
            <person name="Barker D."/>
            <person name="Barsanti P."/>
            <person name="Batterham P."/>
            <person name="Batzoglou S."/>
            <person name="Begun D."/>
            <person name="Bhutkar A."/>
            <person name="Blanco E."/>
            <person name="Bosak S.A."/>
            <person name="Bradley R.K."/>
            <person name="Brand A.D."/>
            <person name="Brent M.R."/>
            <person name="Brooks A.N."/>
            <person name="Brown R.H."/>
            <person name="Butlin R.K."/>
            <person name="Caggese C."/>
            <person name="Calvi B.R."/>
            <person name="Bernardo de Carvalho A."/>
            <person name="Caspi A."/>
            <person name="Castrezana S."/>
            <person name="Celniker S.E."/>
            <person name="Chang J.L."/>
            <person name="Chapple C."/>
            <person name="Chatterji S."/>
            <person name="Chinwalla A."/>
            <person name="Civetta A."/>
            <person name="Clifton S.W."/>
            <person name="Comeron J.M."/>
            <person name="Costello J.C."/>
            <person name="Coyne J.A."/>
            <person name="Daub J."/>
            <person name="David R.G."/>
            <person name="Delcher A.L."/>
            <person name="Delehaunty K."/>
            <person name="Do C.B."/>
            <person name="Ebling H."/>
            <person name="Edwards K."/>
            <person name="Eickbush T."/>
            <person name="Evans J.D."/>
            <person name="Filipski A."/>
            <person name="Findeiss S."/>
            <person name="Freyhult E."/>
            <person name="Fulton L."/>
            <person name="Fulton R."/>
            <person name="Garcia A.C."/>
            <person name="Gardiner A."/>
            <person name="Garfield D.A."/>
            <person name="Garvin B.E."/>
            <person name="Gibson G."/>
            <person name="Gilbert D."/>
            <person name="Gnerre S."/>
            <person name="Godfrey J."/>
            <person name="Good R."/>
            <person name="Gotea V."/>
            <person name="Gravely B."/>
            <person name="Greenberg A.J."/>
            <person name="Griffiths-Jones S."/>
            <person name="Gross S."/>
            <person name="Guigo R."/>
            <person name="Gustafson E.A."/>
            <person name="Haerty W."/>
            <person name="Hahn M.W."/>
            <person name="Halligan D.L."/>
            <person name="Halpern A.L."/>
            <person name="Halter G.M."/>
            <person name="Han M.V."/>
            <person name="Heger A."/>
            <person name="Hillier L."/>
            <person name="Hinrichs A.S."/>
            <person name="Holmes I."/>
            <person name="Hoskins R.A."/>
            <person name="Hubisz M.J."/>
            <person name="Hultmark D."/>
            <person name="Huntley M.A."/>
            <person name="Jaffe D.B."/>
            <person name="Jagadeeshan S."/>
            <person name="Jeck W.R."/>
            <person name="Johnson J."/>
            <person name="Jones C.D."/>
            <person name="Jordan W.C."/>
            <person name="Karpen G.H."/>
            <person name="Kataoka E."/>
            <person name="Keightley P.D."/>
            <person name="Kheradpour P."/>
            <person name="Kirkness E.F."/>
            <person name="Koerich L.B."/>
            <person name="Kristiansen K."/>
            <person name="Kudrna D."/>
            <person name="Kulathinal R.J."/>
            <person name="Kumar S."/>
            <person name="Kwok R."/>
            <person name="Lander E."/>
            <person name="Langley C.H."/>
            <person name="Lapoint R."/>
            <person name="Lazzaro B.P."/>
            <person name="Lee S.J."/>
            <person name="Levesque L."/>
            <person name="Li R."/>
            <person name="Lin C.F."/>
            <person name="Lin M.F."/>
            <person name="Lindblad-Toh K."/>
            <person name="Llopart A."/>
            <person name="Long M."/>
            <person name="Low L."/>
            <person name="Lozovsky E."/>
            <person name="Lu J."/>
            <person name="Luo M."/>
            <person name="Machado C.A."/>
            <person name="Makalowski W."/>
            <person name="Marzo M."/>
            <person name="Matsuda M."/>
            <person name="Matzkin L."/>
            <person name="McAllister B."/>
            <person name="McBride C.S."/>
            <person name="McKernan B."/>
            <person name="McKernan K."/>
            <person name="Mendez-Lago M."/>
            <person name="Minx P."/>
            <person name="Mollenhauer M.U."/>
            <person name="Montooth K."/>
            <person name="Mount S.M."/>
            <person name="Mu X."/>
            <person name="Myers E."/>
            <person name="Negre B."/>
            <person name="Newfeld S."/>
            <person name="Nielsen R."/>
            <person name="Noor M.A."/>
            <person name="O'Grady P."/>
            <person name="Pachter L."/>
            <person name="Papaceit M."/>
            <person name="Parisi M.J."/>
            <person name="Parisi M."/>
            <person name="Parts L."/>
            <person name="Pedersen J.S."/>
            <person name="Pesole G."/>
            <person name="Phillippy A.M."/>
            <person name="Ponting C.P."/>
            <person name="Pop M."/>
            <person name="Porcelli D."/>
            <person name="Powell J.R."/>
            <person name="Prohaska S."/>
            <person name="Pruitt K."/>
            <person name="Puig M."/>
            <person name="Quesneville H."/>
            <person name="Ram K.R."/>
            <person name="Rand D."/>
            <person name="Rasmussen M.D."/>
            <person name="Reed L.K."/>
            <person name="Reenan R."/>
            <person name="Reily A."/>
            <person name="Remington K.A."/>
            <person name="Rieger T.T."/>
            <person name="Ritchie M.G."/>
            <person name="Robin C."/>
            <person name="Rogers Y.H."/>
            <person name="Rohde C."/>
            <person name="Rozas J."/>
            <person name="Rubenfield M.J."/>
            <person name="Ruiz A."/>
            <person name="Russo S."/>
            <person name="Salzberg S.L."/>
            <person name="Sanchez-Gracia A."/>
            <person name="Saranga D.J."/>
            <person name="Sato H."/>
            <person name="Schaeffer S.W."/>
            <person name="Schatz M.C."/>
            <person name="Schlenke T."/>
            <person name="Schwartz R."/>
            <person name="Segarra C."/>
            <person name="Singh R.S."/>
            <person name="Sirot L."/>
            <person name="Sirota M."/>
            <person name="Sisneros N.B."/>
            <person name="Smith C.D."/>
            <person name="Smith T.F."/>
            <person name="Spieth J."/>
            <person name="Stage D.E."/>
            <person name="Stark A."/>
            <person name="Stephan W."/>
            <person name="Strausberg R.L."/>
            <person name="Strempel S."/>
            <person name="Sturgill D."/>
            <person name="Sutton G."/>
            <person name="Sutton G.G."/>
            <person name="Tao W."/>
            <person name="Teichmann S."/>
            <person name="Tobari Y.N."/>
            <person name="Tomimura Y."/>
            <person name="Tsolas J.M."/>
            <person name="Valente V.L."/>
            <person name="Venter E."/>
            <person name="Venter J.C."/>
            <person name="Vicario S."/>
            <person name="Vieira F.G."/>
            <person name="Vilella A.J."/>
            <person name="Villasante A."/>
            <person name="Walenz B."/>
            <person name="Wang J."/>
            <person name="Wasserman M."/>
            <person name="Watts T."/>
            <person name="Wilson D."/>
            <person name="Wilson R.K."/>
            <person name="Wing R.A."/>
            <person name="Wolfner M.F."/>
            <person name="Wong A."/>
            <person name="Wong G.K."/>
            <person name="Wu C.I."/>
            <person name="Wu G."/>
            <person name="Yamamoto D."/>
            <person name="Yang H.P."/>
            <person name="Yang S.P."/>
            <person name="Yorke J.A."/>
            <person name="Yoshida K."/>
            <person name="Zdobnov E."/>
            <person name="Zhang P."/>
            <person name="Zhang Y."/>
            <person name="Zimin A.V."/>
            <person name="Baldwin J."/>
            <person name="Abdouelleil A."/>
            <person name="Abdulkadir J."/>
            <person name="Abebe A."/>
            <person name="Abera B."/>
            <person name="Abreu J."/>
            <person name="Acer S.C."/>
            <person name="Aftuck L."/>
            <person name="Alexander A."/>
            <person name="An P."/>
            <person name="Anderson E."/>
            <person name="Anderson S."/>
            <person name="Arachi H."/>
            <person name="Azer M."/>
            <person name="Bachantsang P."/>
            <person name="Barry A."/>
            <person name="Bayul T."/>
            <person name="Berlin A."/>
            <person name="Bessette D."/>
            <person name="Bloom T."/>
            <person name="Blye J."/>
            <person name="Boguslavskiy L."/>
            <person name="Bonnet C."/>
            <person name="Boukhgalter B."/>
            <person name="Bourzgui I."/>
            <person name="Brown A."/>
            <person name="Cahill P."/>
            <person name="Channer S."/>
            <person name="Cheshatsang Y."/>
            <person name="Chuda L."/>
            <person name="Citroen M."/>
            <person name="Collymore A."/>
            <person name="Cooke P."/>
            <person name="Costello M."/>
            <person name="D'Aco K."/>
            <person name="Daza R."/>
            <person name="De Haan G."/>
            <person name="DeGray S."/>
            <person name="DeMaso C."/>
            <person name="Dhargay N."/>
            <person name="Dooley K."/>
            <person name="Dooley E."/>
            <person name="Doricent M."/>
            <person name="Dorje P."/>
            <person name="Dorjee K."/>
            <person name="Dupes A."/>
            <person name="Elong R."/>
            <person name="Falk J."/>
            <person name="Farina A."/>
            <person name="Faro S."/>
            <person name="Ferguson D."/>
            <person name="Fisher S."/>
            <person name="Foley C.D."/>
            <person name="Franke A."/>
            <person name="Friedrich D."/>
            <person name="Gadbois L."/>
            <person name="Gearin G."/>
            <person name="Gearin C.R."/>
            <person name="Giannoukos G."/>
            <person name="Goode T."/>
            <person name="Graham J."/>
            <person name="Grandbois E."/>
            <person name="Grewal S."/>
            <person name="Gyaltsen K."/>
            <person name="Hafez N."/>
            <person name="Hagos B."/>
            <person name="Hall J."/>
            <person name="Henson C."/>
            <person name="Hollinger A."/>
            <person name="Honan T."/>
            <person name="Huard M.D."/>
            <person name="Hughes L."/>
            <person name="Hurhula B."/>
            <person name="Husby M.E."/>
            <person name="Kamat A."/>
            <person name="Kanga B."/>
            <person name="Kashin S."/>
            <person name="Khazanovich D."/>
            <person name="Kisner P."/>
            <person name="Lance K."/>
            <person name="Lara M."/>
            <person name="Lee W."/>
            <person name="Lennon N."/>
            <person name="Letendre F."/>
            <person name="LeVine R."/>
            <person name="Lipovsky A."/>
            <person name="Liu X."/>
            <person name="Liu J."/>
            <person name="Liu S."/>
            <person name="Lokyitsang T."/>
            <person name="Lokyitsang Y."/>
            <person name="Lubonja R."/>
            <person name="Lui A."/>
            <person name="MacDonald P."/>
            <person name="Magnisalis V."/>
            <person name="Maru K."/>
            <person name="Matthews C."/>
            <person name="McCusker W."/>
            <person name="McDonough S."/>
            <person name="Mehta T."/>
            <person name="Meldrim J."/>
            <person name="Meneus L."/>
            <person name="Mihai O."/>
            <person name="Mihalev A."/>
            <person name="Mihova T."/>
            <person name="Mittelman R."/>
            <person name="Mlenga V."/>
            <person name="Montmayeur A."/>
            <person name="Mulrain L."/>
            <person name="Navidi A."/>
            <person name="Naylor J."/>
            <person name="Negash T."/>
            <person name="Nguyen T."/>
            <person name="Nguyen N."/>
            <person name="Nicol R."/>
            <person name="Norbu C."/>
            <person name="Norbu N."/>
            <person name="Novod N."/>
            <person name="O'Neill B."/>
            <person name="Osman S."/>
            <person name="Markiewicz E."/>
            <person name="Oyono O.L."/>
            <person name="Patti C."/>
            <person name="Phunkhang P."/>
            <person name="Pierre F."/>
            <person name="Priest M."/>
            <person name="Raghuraman S."/>
            <person name="Rege F."/>
            <person name="Reyes R."/>
            <person name="Rise C."/>
            <person name="Rogov P."/>
            <person name="Ross K."/>
            <person name="Ryan E."/>
            <person name="Settipalli S."/>
            <person name="Shea T."/>
            <person name="Sherpa N."/>
            <person name="Shi L."/>
            <person name="Shih D."/>
            <person name="Sparrow T."/>
            <person name="Spaulding J."/>
            <person name="Stalker J."/>
            <person name="Stange-Thomann N."/>
            <person name="Stavropoulos S."/>
            <person name="Stone C."/>
            <person name="Strader C."/>
            <person name="Tesfaye S."/>
            <person name="Thomson T."/>
            <person name="Thoulutsang Y."/>
            <person name="Thoulutsang D."/>
            <person name="Topham K."/>
            <person name="Topping I."/>
            <person name="Tsamla T."/>
            <person name="Vassiliev H."/>
            <person name="Vo A."/>
            <person name="Wangchuk T."/>
            <person name="Wangdi T."/>
            <person name="Weiand M."/>
            <person name="Wilkinson J."/>
            <person name="Wilson A."/>
            <person name="Yadav S."/>
            <person name="Young G."/>
            <person name="Yu Q."/>
            <person name="Zembek L."/>
            <person name="Zhong D."/>
            <person name="Zimmer A."/>
            <person name="Zwirko Z."/>
            <person name="Jaffe D.B."/>
            <person name="Alvarez P."/>
            <person name="Brockman W."/>
            <person name="Butler J."/>
            <person name="Chin C."/>
            <person name="Gnerre S."/>
            <person name="Grabherr M."/>
            <person name="Kleber M."/>
            <person name="Mauceli E."/>
            <person name="MacCallum I."/>
        </authorList>
    </citation>
    <scope>NUCLEOTIDE SEQUENCE [LARGE SCALE GENOMIC DNA]</scope>
    <source>
        <strain evidence="3">Tucson 15010-1051.87</strain>
    </source>
</reference>
<dbReference type="OMA" id="ACENHDS"/>
<dbReference type="Proteomes" id="UP000008792">
    <property type="component" value="Unassembled WGS sequence"/>
</dbReference>
<evidence type="ECO:0000256" key="1">
    <source>
        <dbReference type="SAM" id="SignalP"/>
    </source>
</evidence>
<dbReference type="Pfam" id="PF02448">
    <property type="entry name" value="L71"/>
    <property type="match status" value="1"/>
</dbReference>
<feature type="signal peptide" evidence="1">
    <location>
        <begin position="1"/>
        <end position="21"/>
    </location>
</feature>
<proteinExistence type="predicted"/>
<dbReference type="EMBL" id="CH940647">
    <property type="protein sequence ID" value="EDW70768.1"/>
    <property type="molecule type" value="Genomic_DNA"/>
</dbReference>
<dbReference type="InterPro" id="IPR003475">
    <property type="entry name" value="Insect_Unk"/>
</dbReference>
<organism evidence="2 3">
    <name type="scientific">Drosophila virilis</name>
    <name type="common">Fruit fly</name>
    <dbReference type="NCBI Taxonomy" id="7244"/>
    <lineage>
        <taxon>Eukaryota</taxon>
        <taxon>Metazoa</taxon>
        <taxon>Ecdysozoa</taxon>
        <taxon>Arthropoda</taxon>
        <taxon>Hexapoda</taxon>
        <taxon>Insecta</taxon>
        <taxon>Pterygota</taxon>
        <taxon>Neoptera</taxon>
        <taxon>Endopterygota</taxon>
        <taxon>Diptera</taxon>
        <taxon>Brachycera</taxon>
        <taxon>Muscomorpha</taxon>
        <taxon>Ephydroidea</taxon>
        <taxon>Drosophilidae</taxon>
        <taxon>Drosophila</taxon>
    </lineage>
</organism>
<name>B4LII1_DROVI</name>
<evidence type="ECO:0000313" key="2">
    <source>
        <dbReference type="EMBL" id="EDW70768.1"/>
    </source>
</evidence>
<keyword evidence="3" id="KW-1185">Reference proteome</keyword>
<dbReference type="InParanoid" id="B4LII1"/>
<evidence type="ECO:0000313" key="3">
    <source>
        <dbReference type="Proteomes" id="UP000008792"/>
    </source>
</evidence>
<dbReference type="KEGG" id="dvi:6622426"/>
<feature type="chain" id="PRO_5002816049" evidence="1">
    <location>
        <begin position="22"/>
        <end position="96"/>
    </location>
</feature>
<sequence length="96" mass="10712">MHIQSVLVLLLVVCCVGIGSAQRPNCTSIYRSCVACSRNVGNTIDLNSLCRSKTKDRWIWRDQSQCDVLRISCENPNQKLNCDNIAKLAKMTPRSG</sequence>
<keyword evidence="1" id="KW-0732">Signal</keyword>
<dbReference type="FunCoup" id="B4LII1">
    <property type="interactions" value="62"/>
</dbReference>
<accession>B4LII1</accession>
<dbReference type="eggNOG" id="ENOG502TB8U">
    <property type="taxonomic scope" value="Eukaryota"/>
</dbReference>